<keyword evidence="1" id="KW-1133">Transmembrane helix</keyword>
<reference evidence="2" key="1">
    <citation type="journal article" date="2013" name="Environ. Microbiol.">
        <title>Seasonally variable intestinal metagenomes of the red palm weevil (Rhynchophorus ferrugineus).</title>
        <authorList>
            <person name="Jia S."/>
            <person name="Zhang X."/>
            <person name="Zhang G."/>
            <person name="Yin A."/>
            <person name="Zhang S."/>
            <person name="Li F."/>
            <person name="Wang L."/>
            <person name="Zhao D."/>
            <person name="Yun Q."/>
            <person name="Tala"/>
            <person name="Wang J."/>
            <person name="Sun G."/>
            <person name="Baabdullah M."/>
            <person name="Yu X."/>
            <person name="Hu S."/>
            <person name="Al-Mssallem I.S."/>
            <person name="Yu J."/>
        </authorList>
    </citation>
    <scope>NUCLEOTIDE SEQUENCE</scope>
</reference>
<keyword evidence="1" id="KW-0472">Membrane</keyword>
<protein>
    <submittedName>
        <fullName evidence="2">CAZy families GT2 protein</fullName>
    </submittedName>
</protein>
<accession>A0A060CQ99</accession>
<organism evidence="2">
    <name type="scientific">uncultured Brucella sp</name>
    <dbReference type="NCBI Taxonomy" id="577589"/>
    <lineage>
        <taxon>Bacteria</taxon>
        <taxon>Pseudomonadati</taxon>
        <taxon>Pseudomonadota</taxon>
        <taxon>Alphaproteobacteria</taxon>
        <taxon>Hyphomicrobiales</taxon>
        <taxon>Brucellaceae</taxon>
        <taxon>Brucella/Ochrobactrum group</taxon>
        <taxon>Brucella</taxon>
        <taxon>environmental samples</taxon>
    </lineage>
</organism>
<sequence length="102" mass="11617">MQLQFLFSQLWYPLFSSLMAVMVATPIVALVRGENFVAVTYPDFLAHFLPQWLILIGLCFRWRAAGCFRPVDAKIWSWEVLSSCWPVGRGHWRGALLPCGTG</sequence>
<evidence type="ECO:0000256" key="1">
    <source>
        <dbReference type="SAM" id="Phobius"/>
    </source>
</evidence>
<evidence type="ECO:0000313" key="2">
    <source>
        <dbReference type="EMBL" id="AIA95380.1"/>
    </source>
</evidence>
<keyword evidence="1" id="KW-0812">Transmembrane</keyword>
<name>A0A060CQ99_9HYPH</name>
<proteinExistence type="predicted"/>
<feature type="transmembrane region" description="Helical" evidence="1">
    <location>
        <begin position="12"/>
        <end position="32"/>
    </location>
</feature>
<dbReference type="AlphaFoldDB" id="A0A060CQ99"/>
<dbReference type="EMBL" id="KF128019">
    <property type="protein sequence ID" value="AIA95380.1"/>
    <property type="molecule type" value="Genomic_DNA"/>
</dbReference>
<feature type="transmembrane region" description="Helical" evidence="1">
    <location>
        <begin position="44"/>
        <end position="64"/>
    </location>
</feature>